<comment type="caution">
    <text evidence="1">The sequence shown here is derived from an EMBL/GenBank/DDBJ whole genome shotgun (WGS) entry which is preliminary data.</text>
</comment>
<organism evidence="1">
    <name type="scientific">marine sediment metagenome</name>
    <dbReference type="NCBI Taxonomy" id="412755"/>
    <lineage>
        <taxon>unclassified sequences</taxon>
        <taxon>metagenomes</taxon>
        <taxon>ecological metagenomes</taxon>
    </lineage>
</organism>
<protein>
    <submittedName>
        <fullName evidence="1">Uncharacterized protein</fullName>
    </submittedName>
</protein>
<reference evidence="1" key="1">
    <citation type="journal article" date="2014" name="Front. Microbiol.">
        <title>High frequency of phylogenetically diverse reductive dehalogenase-homologous genes in deep subseafloor sedimentary metagenomes.</title>
        <authorList>
            <person name="Kawai M."/>
            <person name="Futagami T."/>
            <person name="Toyoda A."/>
            <person name="Takaki Y."/>
            <person name="Nishi S."/>
            <person name="Hori S."/>
            <person name="Arai W."/>
            <person name="Tsubouchi T."/>
            <person name="Morono Y."/>
            <person name="Uchiyama I."/>
            <person name="Ito T."/>
            <person name="Fujiyama A."/>
            <person name="Inagaki F."/>
            <person name="Takami H."/>
        </authorList>
    </citation>
    <scope>NUCLEOTIDE SEQUENCE</scope>
    <source>
        <strain evidence="1">Expedition CK06-06</strain>
    </source>
</reference>
<proteinExistence type="predicted"/>
<feature type="non-terminal residue" evidence="1">
    <location>
        <position position="1"/>
    </location>
</feature>
<accession>X1MNH3</accession>
<dbReference type="EMBL" id="BARV01005570">
    <property type="protein sequence ID" value="GAI16235.1"/>
    <property type="molecule type" value="Genomic_DNA"/>
</dbReference>
<sequence length="34" mass="3750">PNSNLKNLKNFSLKKGLEIIGVKTVQEAINLVLN</sequence>
<dbReference type="AlphaFoldDB" id="X1MNH3"/>
<gene>
    <name evidence="1" type="ORF">S06H3_11474</name>
</gene>
<name>X1MNH3_9ZZZZ</name>
<evidence type="ECO:0000313" key="1">
    <source>
        <dbReference type="EMBL" id="GAI16235.1"/>
    </source>
</evidence>